<keyword evidence="2 6" id="KW-0889">Transcription antitermination</keyword>
<dbReference type="PANTHER" id="PTHR11078">
    <property type="entry name" value="N UTILIZATION SUBSTANCE PROTEIN B-RELATED"/>
    <property type="match status" value="1"/>
</dbReference>
<dbReference type="PANTHER" id="PTHR11078:SF3">
    <property type="entry name" value="ANTITERMINATION NUSB DOMAIN-CONTAINING PROTEIN"/>
    <property type="match status" value="1"/>
</dbReference>
<evidence type="ECO:0000313" key="9">
    <source>
        <dbReference type="Proteomes" id="UP000633365"/>
    </source>
</evidence>
<dbReference type="InterPro" id="IPR006027">
    <property type="entry name" value="NusB_RsmB_TIM44"/>
</dbReference>
<dbReference type="GO" id="GO:0005829">
    <property type="term" value="C:cytosol"/>
    <property type="evidence" value="ECO:0007669"/>
    <property type="project" value="TreeGrafter"/>
</dbReference>
<dbReference type="Proteomes" id="UP000633365">
    <property type="component" value="Unassembled WGS sequence"/>
</dbReference>
<evidence type="ECO:0000256" key="3">
    <source>
        <dbReference type="ARBA" id="ARBA00022884"/>
    </source>
</evidence>
<dbReference type="GO" id="GO:0003723">
    <property type="term" value="F:RNA binding"/>
    <property type="evidence" value="ECO:0007669"/>
    <property type="project" value="UniProtKB-UniRule"/>
</dbReference>
<dbReference type="InterPro" id="IPR011605">
    <property type="entry name" value="NusB_fam"/>
</dbReference>
<accession>A0A934TZS6</accession>
<evidence type="ECO:0000256" key="6">
    <source>
        <dbReference type="HAMAP-Rule" id="MF_00073"/>
    </source>
</evidence>
<protein>
    <recommendedName>
        <fullName evidence="6">Transcription antitermination protein NusB</fullName>
    </recommendedName>
    <alternativeName>
        <fullName evidence="6">Antitermination factor NusB</fullName>
    </alternativeName>
</protein>
<organism evidence="8 9">
    <name type="scientific">Ruminococcus difficilis</name>
    <dbReference type="NCBI Taxonomy" id="2763069"/>
    <lineage>
        <taxon>Bacteria</taxon>
        <taxon>Bacillati</taxon>
        <taxon>Bacillota</taxon>
        <taxon>Clostridia</taxon>
        <taxon>Eubacteriales</taxon>
        <taxon>Oscillospiraceae</taxon>
        <taxon>Ruminococcus</taxon>
    </lineage>
</organism>
<comment type="caution">
    <text evidence="8">The sequence shown here is derived from an EMBL/GenBank/DDBJ whole genome shotgun (WGS) entry which is preliminary data.</text>
</comment>
<reference evidence="8" key="1">
    <citation type="submission" date="2021-01" db="EMBL/GenBank/DDBJ databases">
        <title>Genome public.</title>
        <authorList>
            <person name="Liu C."/>
            <person name="Sun Q."/>
        </authorList>
    </citation>
    <scope>NUCLEOTIDE SEQUENCE</scope>
    <source>
        <strain evidence="8">M6</strain>
    </source>
</reference>
<proteinExistence type="inferred from homology"/>
<evidence type="ECO:0000256" key="2">
    <source>
        <dbReference type="ARBA" id="ARBA00022814"/>
    </source>
</evidence>
<keyword evidence="5 6" id="KW-0804">Transcription</keyword>
<dbReference type="InterPro" id="IPR035926">
    <property type="entry name" value="NusB-like_sf"/>
</dbReference>
<feature type="domain" description="NusB/RsmB/TIM44" evidence="7">
    <location>
        <begin position="20"/>
        <end position="143"/>
    </location>
</feature>
<keyword evidence="9" id="KW-1185">Reference proteome</keyword>
<name>A0A934TZS6_9FIRM</name>
<evidence type="ECO:0000313" key="8">
    <source>
        <dbReference type="EMBL" id="MBK6087790.1"/>
    </source>
</evidence>
<comment type="function">
    <text evidence="6">Involved in transcription antitermination. Required for transcription of ribosomal RNA (rRNA) genes. Binds specifically to the boxA antiterminator sequence of the ribosomal RNA (rrn) operons.</text>
</comment>
<keyword evidence="3 6" id="KW-0694">RNA-binding</keyword>
<dbReference type="NCBIfam" id="TIGR01951">
    <property type="entry name" value="nusB"/>
    <property type="match status" value="1"/>
</dbReference>
<dbReference type="Gene3D" id="1.10.940.10">
    <property type="entry name" value="NusB-like"/>
    <property type="match status" value="1"/>
</dbReference>
<dbReference type="AlphaFoldDB" id="A0A934TZS6"/>
<comment type="similarity">
    <text evidence="1 6">Belongs to the NusB family.</text>
</comment>
<gene>
    <name evidence="6 8" type="primary">nusB</name>
    <name evidence="8" type="ORF">JKK62_03825</name>
</gene>
<dbReference type="EMBL" id="JAEQMG010000041">
    <property type="protein sequence ID" value="MBK6087790.1"/>
    <property type="molecule type" value="Genomic_DNA"/>
</dbReference>
<evidence type="ECO:0000256" key="1">
    <source>
        <dbReference type="ARBA" id="ARBA00005952"/>
    </source>
</evidence>
<keyword evidence="4 6" id="KW-0805">Transcription regulation</keyword>
<evidence type="ECO:0000256" key="4">
    <source>
        <dbReference type="ARBA" id="ARBA00023015"/>
    </source>
</evidence>
<dbReference type="RefSeq" id="WP_186833436.1">
    <property type="nucleotide sequence ID" value="NZ_JAEQMG010000041.1"/>
</dbReference>
<dbReference type="GO" id="GO:0006353">
    <property type="term" value="P:DNA-templated transcription termination"/>
    <property type="evidence" value="ECO:0007669"/>
    <property type="project" value="UniProtKB-UniRule"/>
</dbReference>
<dbReference type="HAMAP" id="MF_00073">
    <property type="entry name" value="NusB"/>
    <property type="match status" value="1"/>
</dbReference>
<dbReference type="GO" id="GO:0031564">
    <property type="term" value="P:transcription antitermination"/>
    <property type="evidence" value="ECO:0007669"/>
    <property type="project" value="UniProtKB-KW"/>
</dbReference>
<evidence type="ECO:0000256" key="5">
    <source>
        <dbReference type="ARBA" id="ARBA00023163"/>
    </source>
</evidence>
<dbReference type="Pfam" id="PF01029">
    <property type="entry name" value="NusB"/>
    <property type="match status" value="1"/>
</dbReference>
<evidence type="ECO:0000259" key="7">
    <source>
        <dbReference type="Pfam" id="PF01029"/>
    </source>
</evidence>
<dbReference type="SUPFAM" id="SSF48013">
    <property type="entry name" value="NusB-like"/>
    <property type="match status" value="1"/>
</dbReference>
<sequence>MCEENNTANQARNDISRYKMREQAFILCFESLFSDADIDELADNAGDARDEFLSDYAINCVKGIKEHQDQIDEKIASNLKSGWKLNRISKVSLAIMRVAIYEMMYLEDIPVSVSINEAVELSKKYAAEDDTAFVNGVLGAVAKAL</sequence>